<organism evidence="1 2">
    <name type="scientific">Mucilaginibacter aquariorum</name>
    <dbReference type="NCBI Taxonomy" id="2967225"/>
    <lineage>
        <taxon>Bacteria</taxon>
        <taxon>Pseudomonadati</taxon>
        <taxon>Bacteroidota</taxon>
        <taxon>Sphingobacteriia</taxon>
        <taxon>Sphingobacteriales</taxon>
        <taxon>Sphingobacteriaceae</taxon>
        <taxon>Mucilaginibacter</taxon>
    </lineage>
</organism>
<accession>A0ABT1SYT9</accession>
<dbReference type="EMBL" id="JANHOH010000001">
    <property type="protein sequence ID" value="MCQ6957519.1"/>
    <property type="molecule type" value="Genomic_DNA"/>
</dbReference>
<name>A0ABT1SYT9_9SPHI</name>
<keyword evidence="2" id="KW-1185">Reference proteome</keyword>
<sequence>MQYHCCSEIRRNAVKAHATLNGIDFLEVLDNPADANQDRQTTLFIHFLKPVLPVTLTKANFRIEGGERIKGIKVIEVKAVAVASPLVSDARVLQIKVNKSGDFSTYKLRLIKDEDHPQPPANFDLILSEVDFSFKVLCPSDFDCQQDTSCEKLTAPIPDINYLAKDYSSFRQLMLDRMSLLAPGWTERNPADPGVAIIELLAYVGDYLSYQQDAIATEAYLNTSRKRVSVRRHARLVDYFINDGCNARAWVQISVSDDLNGYNYKAGNENNKTKFIAHIPELPAVIPINSTQFEQAVYEGAQVFELLHDTVFYSKHNSINFYTWGEEECCLPKGTTSATLAGSYPNLKVGDILILAEVLGPKTGAIGDADAKHRHPVRLTAVTPSQDPLFNGEQPVTEITWNTLDALPFSLCISSRVNSDYIPNVSVALGNIVLADHGLTYKDAQESSLYPQRAPLARVATTDQQTDHCKHEDADLILPRYRPHLKQGPLTFAVEYNNDDITTPATLVTGKLNGFIKPEIVLSEFEDPDAPIVTGQWFPQRDLLESNSQIKEFVVEMESDGAAHIRFGDGILGARPKAGSKFTATYRIGNGTNGNIGADVLAHIATNDNAILNNKAAILKITNLLPATGGIDPESMEEVRLKAPKTFRVQERAVLPADYEEMAKRSMPDIQRAAATSRWTGSWHTNFISVDRMGGYDVDEQYETDLRSGLEKYRMAGVDLEVNGPVYVSLDIEINVCIQDTYFASDVKAALLKAFSNRVLPNGKKGVFHPDNFTFGQTVYLSNIYATAQEIPGVASVNVIKFQRQGQPLTDAIDSGKLFINRLEIARVDNNPNFPERGVFNLIINGGRK</sequence>
<dbReference type="InterPro" id="IPR011749">
    <property type="entry name" value="CHP02243"/>
</dbReference>
<reference evidence="1 2" key="1">
    <citation type="submission" date="2022-07" db="EMBL/GenBank/DDBJ databases">
        <title>Mucilaginibacter sp. JC4.</title>
        <authorList>
            <person name="Le V."/>
            <person name="Ko S.-R."/>
            <person name="Ahn C.-Y."/>
            <person name="Oh H.-M."/>
        </authorList>
    </citation>
    <scope>NUCLEOTIDE SEQUENCE [LARGE SCALE GENOMIC DNA]</scope>
    <source>
        <strain evidence="1 2">JC4</strain>
    </source>
</reference>
<proteinExistence type="predicted"/>
<dbReference type="RefSeq" id="WP_256537723.1">
    <property type="nucleotide sequence ID" value="NZ_JANHOH010000001.1"/>
</dbReference>
<dbReference type="NCBIfam" id="TIGR02243">
    <property type="entry name" value="putative baseplate assembly protein"/>
    <property type="match status" value="1"/>
</dbReference>
<evidence type="ECO:0000313" key="2">
    <source>
        <dbReference type="Proteomes" id="UP001204376"/>
    </source>
</evidence>
<comment type="caution">
    <text evidence="1">The sequence shown here is derived from an EMBL/GenBank/DDBJ whole genome shotgun (WGS) entry which is preliminary data.</text>
</comment>
<evidence type="ECO:0000313" key="1">
    <source>
        <dbReference type="EMBL" id="MCQ6957519.1"/>
    </source>
</evidence>
<protein>
    <submittedName>
        <fullName evidence="1">Baseplate assembly protein</fullName>
    </submittedName>
</protein>
<gene>
    <name evidence="1" type="ORF">NPE20_06110</name>
</gene>
<dbReference type="Proteomes" id="UP001204376">
    <property type="component" value="Unassembled WGS sequence"/>
</dbReference>